<evidence type="ECO:0000256" key="7">
    <source>
        <dbReference type="ARBA" id="ARBA00023136"/>
    </source>
</evidence>
<dbReference type="PROSITE" id="PS00211">
    <property type="entry name" value="ABC_TRANSPORTER_1"/>
    <property type="match status" value="1"/>
</dbReference>
<evidence type="ECO:0000256" key="4">
    <source>
        <dbReference type="ARBA" id="ARBA00022741"/>
    </source>
</evidence>
<dbReference type="OrthoDB" id="6500128at2759"/>
<gene>
    <name evidence="10" type="ORF">OSB1V03_LOCUS761</name>
</gene>
<evidence type="ECO:0000313" key="11">
    <source>
        <dbReference type="Proteomes" id="UP000759131"/>
    </source>
</evidence>
<dbReference type="InterPro" id="IPR017871">
    <property type="entry name" value="ABC_transporter-like_CS"/>
</dbReference>
<name>A0A7R9KCQ1_9ACAR</name>
<dbReference type="Proteomes" id="UP000759131">
    <property type="component" value="Unassembled WGS sequence"/>
</dbReference>
<evidence type="ECO:0000256" key="3">
    <source>
        <dbReference type="ARBA" id="ARBA00022692"/>
    </source>
</evidence>
<feature type="region of interest" description="Disordered" evidence="8">
    <location>
        <begin position="257"/>
        <end position="277"/>
    </location>
</feature>
<evidence type="ECO:0000256" key="8">
    <source>
        <dbReference type="SAM" id="MobiDB-lite"/>
    </source>
</evidence>
<feature type="domain" description="ABC transporter" evidence="9">
    <location>
        <begin position="1"/>
        <end position="224"/>
    </location>
</feature>
<dbReference type="InterPro" id="IPR027417">
    <property type="entry name" value="P-loop_NTPase"/>
</dbReference>
<accession>A0A7R9KCQ1</accession>
<evidence type="ECO:0000313" key="10">
    <source>
        <dbReference type="EMBL" id="CAD7620270.1"/>
    </source>
</evidence>
<dbReference type="InterPro" id="IPR003439">
    <property type="entry name" value="ABC_transporter-like_ATP-bd"/>
</dbReference>
<dbReference type="Pfam" id="PF00005">
    <property type="entry name" value="ABC_tran"/>
    <property type="match status" value="1"/>
</dbReference>
<protein>
    <recommendedName>
        <fullName evidence="9">ABC transporter domain-containing protein</fullName>
    </recommendedName>
</protein>
<dbReference type="GO" id="GO:0042626">
    <property type="term" value="F:ATPase-coupled transmembrane transporter activity"/>
    <property type="evidence" value="ECO:0007669"/>
    <property type="project" value="TreeGrafter"/>
</dbReference>
<dbReference type="GO" id="GO:0016020">
    <property type="term" value="C:membrane"/>
    <property type="evidence" value="ECO:0007669"/>
    <property type="project" value="UniProtKB-SubCell"/>
</dbReference>
<keyword evidence="3" id="KW-0812">Transmembrane</keyword>
<evidence type="ECO:0000259" key="9">
    <source>
        <dbReference type="PROSITE" id="PS50893"/>
    </source>
</evidence>
<evidence type="ECO:0000256" key="5">
    <source>
        <dbReference type="ARBA" id="ARBA00022840"/>
    </source>
</evidence>
<keyword evidence="6" id="KW-1133">Transmembrane helix</keyword>
<keyword evidence="7" id="KW-0472">Membrane</keyword>
<organism evidence="10">
    <name type="scientific">Medioppia subpectinata</name>
    <dbReference type="NCBI Taxonomy" id="1979941"/>
    <lineage>
        <taxon>Eukaryota</taxon>
        <taxon>Metazoa</taxon>
        <taxon>Ecdysozoa</taxon>
        <taxon>Arthropoda</taxon>
        <taxon>Chelicerata</taxon>
        <taxon>Arachnida</taxon>
        <taxon>Acari</taxon>
        <taxon>Acariformes</taxon>
        <taxon>Sarcoptiformes</taxon>
        <taxon>Oribatida</taxon>
        <taxon>Brachypylina</taxon>
        <taxon>Oppioidea</taxon>
        <taxon>Oppiidae</taxon>
        <taxon>Medioppia</taxon>
    </lineage>
</organism>
<dbReference type="EMBL" id="OC854760">
    <property type="protein sequence ID" value="CAD7620270.1"/>
    <property type="molecule type" value="Genomic_DNA"/>
</dbReference>
<keyword evidence="11" id="KW-1185">Reference proteome</keyword>
<dbReference type="SUPFAM" id="SSF52540">
    <property type="entry name" value="P-loop containing nucleoside triphosphate hydrolases"/>
    <property type="match status" value="1"/>
</dbReference>
<keyword evidence="2" id="KW-0813">Transport</keyword>
<reference evidence="10" key="1">
    <citation type="submission" date="2020-11" db="EMBL/GenBank/DDBJ databases">
        <authorList>
            <person name="Tran Van P."/>
        </authorList>
    </citation>
    <scope>NUCLEOTIDE SEQUENCE</scope>
</reference>
<comment type="subcellular location">
    <subcellularLocation>
        <location evidence="1">Membrane</location>
        <topology evidence="1">Multi-pass membrane protein</topology>
    </subcellularLocation>
</comment>
<dbReference type="InterPro" id="IPR050173">
    <property type="entry name" value="ABC_transporter_C-like"/>
</dbReference>
<dbReference type="InterPro" id="IPR003593">
    <property type="entry name" value="AAA+_ATPase"/>
</dbReference>
<evidence type="ECO:0000256" key="1">
    <source>
        <dbReference type="ARBA" id="ARBA00004141"/>
    </source>
</evidence>
<dbReference type="PROSITE" id="PS50893">
    <property type="entry name" value="ABC_TRANSPORTER_2"/>
    <property type="match status" value="1"/>
</dbReference>
<sequence length="277" mass="30238">MYTSHSDYNSTKTSWGGQKVGVVGRTGAGKSSLISTLFRLTEPSGGRIVIDGIDIGRIGLRDLRSRVSIIPQEPTIFAGTLRRNLDPFGERPDDELWAAVDAVQLRSVVMATPGLLDGEVSEGGANLSVGQRQLVCLARAILRDNRVLVLDEATANVDHRTDALIQRTIRDKFANCTVITVAHRINTIIDSDVIMVLEAGELVEWGMAYDLLQRPDSSFAKLVDNTGRQMAARLRRMARQYYQRTCAGDGGHDLIVGSDGPEVVNESTCSVHSDEET</sequence>
<dbReference type="GO" id="GO:0016887">
    <property type="term" value="F:ATP hydrolysis activity"/>
    <property type="evidence" value="ECO:0007669"/>
    <property type="project" value="InterPro"/>
</dbReference>
<dbReference type="SMART" id="SM00382">
    <property type="entry name" value="AAA"/>
    <property type="match status" value="1"/>
</dbReference>
<dbReference type="AlphaFoldDB" id="A0A7R9KCQ1"/>
<evidence type="ECO:0000256" key="2">
    <source>
        <dbReference type="ARBA" id="ARBA00022448"/>
    </source>
</evidence>
<dbReference type="CDD" id="cd03244">
    <property type="entry name" value="ABCC_MRP_domain2"/>
    <property type="match status" value="1"/>
</dbReference>
<dbReference type="GO" id="GO:0005524">
    <property type="term" value="F:ATP binding"/>
    <property type="evidence" value="ECO:0007669"/>
    <property type="project" value="UniProtKB-KW"/>
</dbReference>
<keyword evidence="5" id="KW-0067">ATP-binding</keyword>
<dbReference type="EMBL" id="CAJPIZ010000185">
    <property type="protein sequence ID" value="CAG2100700.1"/>
    <property type="molecule type" value="Genomic_DNA"/>
</dbReference>
<proteinExistence type="predicted"/>
<dbReference type="FunFam" id="3.40.50.300:FF:000163">
    <property type="entry name" value="Multidrug resistance-associated protein member 4"/>
    <property type="match status" value="1"/>
</dbReference>
<dbReference type="Gene3D" id="3.40.50.300">
    <property type="entry name" value="P-loop containing nucleotide triphosphate hydrolases"/>
    <property type="match status" value="1"/>
</dbReference>
<dbReference type="PANTHER" id="PTHR24223">
    <property type="entry name" value="ATP-BINDING CASSETTE SUB-FAMILY C"/>
    <property type="match status" value="1"/>
</dbReference>
<evidence type="ECO:0000256" key="6">
    <source>
        <dbReference type="ARBA" id="ARBA00022989"/>
    </source>
</evidence>
<keyword evidence="4" id="KW-0547">Nucleotide-binding</keyword>